<protein>
    <recommendedName>
        <fullName evidence="2">SET domain-containing protein</fullName>
    </recommendedName>
</protein>
<dbReference type="Pfam" id="PF00856">
    <property type="entry name" value="SET"/>
    <property type="match status" value="1"/>
</dbReference>
<keyword evidence="4" id="KW-1185">Reference proteome</keyword>
<evidence type="ECO:0000259" key="2">
    <source>
        <dbReference type="PROSITE" id="PS50280"/>
    </source>
</evidence>
<comment type="caution">
    <text evidence="3">The sequence shown here is derived from an EMBL/GenBank/DDBJ whole genome shotgun (WGS) entry which is preliminary data.</text>
</comment>
<feature type="region of interest" description="Disordered" evidence="1">
    <location>
        <begin position="1"/>
        <end position="25"/>
    </location>
</feature>
<feature type="domain" description="SET" evidence="2">
    <location>
        <begin position="68"/>
        <end position="190"/>
    </location>
</feature>
<name>A0A9P5TL34_GYMJU</name>
<dbReference type="PROSITE" id="PS50280">
    <property type="entry name" value="SET"/>
    <property type="match status" value="1"/>
</dbReference>
<reference evidence="3" key="1">
    <citation type="submission" date="2020-11" db="EMBL/GenBank/DDBJ databases">
        <authorList>
            <consortium name="DOE Joint Genome Institute"/>
            <person name="Ahrendt S."/>
            <person name="Riley R."/>
            <person name="Andreopoulos W."/>
            <person name="LaButti K."/>
            <person name="Pangilinan J."/>
            <person name="Ruiz-duenas F.J."/>
            <person name="Barrasa J.M."/>
            <person name="Sanchez-Garcia M."/>
            <person name="Camarero S."/>
            <person name="Miyauchi S."/>
            <person name="Serrano A."/>
            <person name="Linde D."/>
            <person name="Babiker R."/>
            <person name="Drula E."/>
            <person name="Ayuso-Fernandez I."/>
            <person name="Pacheco R."/>
            <person name="Padilla G."/>
            <person name="Ferreira P."/>
            <person name="Barriuso J."/>
            <person name="Kellner H."/>
            <person name="Castanera R."/>
            <person name="Alfaro M."/>
            <person name="Ramirez L."/>
            <person name="Pisabarro A.G."/>
            <person name="Kuo A."/>
            <person name="Tritt A."/>
            <person name="Lipzen A."/>
            <person name="He G."/>
            <person name="Yan M."/>
            <person name="Ng V."/>
            <person name="Cullen D."/>
            <person name="Martin F."/>
            <person name="Rosso M.-N."/>
            <person name="Henrissat B."/>
            <person name="Hibbett D."/>
            <person name="Martinez A.T."/>
            <person name="Grigoriev I.V."/>
        </authorList>
    </citation>
    <scope>NUCLEOTIDE SEQUENCE</scope>
    <source>
        <strain evidence="3">AH 44721</strain>
    </source>
</reference>
<evidence type="ECO:0000313" key="4">
    <source>
        <dbReference type="Proteomes" id="UP000724874"/>
    </source>
</evidence>
<sequence>MSIGSSSFHGLPVNKRHQGHKPPAHWPKHLRYLASSVFHTSVSTILRTHIGRTLDANKDFSYENAKHPKVVIRPIATDLHPAKGQFGLFAAQRIPPKTHILDYIGELHCDDRPDSNYDLCLCRLPDGVSVGIDASTMGNEARFVNDYRGIRGKPNAIFLDGRTPAGELRMSVWSSSEDIKKGEEILVSYGKSWWRSRVPENILEA</sequence>
<proteinExistence type="predicted"/>
<dbReference type="EMBL" id="JADNYJ010000087">
    <property type="protein sequence ID" value="KAF8887968.1"/>
    <property type="molecule type" value="Genomic_DNA"/>
</dbReference>
<feature type="compositionally biased region" description="Basic residues" evidence="1">
    <location>
        <begin position="14"/>
        <end position="25"/>
    </location>
</feature>
<gene>
    <name evidence="3" type="ORF">CPB84DRAFT_1786554</name>
</gene>
<organism evidence="3 4">
    <name type="scientific">Gymnopilus junonius</name>
    <name type="common">Spectacular rustgill mushroom</name>
    <name type="synonym">Gymnopilus spectabilis subsp. junonius</name>
    <dbReference type="NCBI Taxonomy" id="109634"/>
    <lineage>
        <taxon>Eukaryota</taxon>
        <taxon>Fungi</taxon>
        <taxon>Dikarya</taxon>
        <taxon>Basidiomycota</taxon>
        <taxon>Agaricomycotina</taxon>
        <taxon>Agaricomycetes</taxon>
        <taxon>Agaricomycetidae</taxon>
        <taxon>Agaricales</taxon>
        <taxon>Agaricineae</taxon>
        <taxon>Hymenogastraceae</taxon>
        <taxon>Gymnopilus</taxon>
    </lineage>
</organism>
<dbReference type="Proteomes" id="UP000724874">
    <property type="component" value="Unassembled WGS sequence"/>
</dbReference>
<dbReference type="Gene3D" id="2.170.270.10">
    <property type="entry name" value="SET domain"/>
    <property type="match status" value="1"/>
</dbReference>
<accession>A0A9P5TL34</accession>
<dbReference type="OrthoDB" id="5792673at2759"/>
<evidence type="ECO:0000256" key="1">
    <source>
        <dbReference type="SAM" id="MobiDB-lite"/>
    </source>
</evidence>
<dbReference type="InterPro" id="IPR001214">
    <property type="entry name" value="SET_dom"/>
</dbReference>
<dbReference type="AlphaFoldDB" id="A0A9P5TL34"/>
<evidence type="ECO:0000313" key="3">
    <source>
        <dbReference type="EMBL" id="KAF8887968.1"/>
    </source>
</evidence>
<dbReference type="SUPFAM" id="SSF82199">
    <property type="entry name" value="SET domain"/>
    <property type="match status" value="1"/>
</dbReference>
<dbReference type="InterPro" id="IPR046341">
    <property type="entry name" value="SET_dom_sf"/>
</dbReference>